<protein>
    <submittedName>
        <fullName evidence="2">VPLPA-CTERM sorting domain-containing protein</fullName>
    </submittedName>
</protein>
<dbReference type="Proteomes" id="UP000444174">
    <property type="component" value="Unassembled WGS sequence"/>
</dbReference>
<dbReference type="EMBL" id="WIBF01000001">
    <property type="protein sequence ID" value="MQQ07490.1"/>
    <property type="molecule type" value="Genomic_DNA"/>
</dbReference>
<comment type="caution">
    <text evidence="2">The sequence shown here is derived from an EMBL/GenBank/DDBJ whole genome shotgun (WGS) entry which is preliminary data.</text>
</comment>
<dbReference type="RefSeq" id="WP_153214364.1">
    <property type="nucleotide sequence ID" value="NZ_WIBF01000001.1"/>
</dbReference>
<feature type="signal peptide" evidence="1">
    <location>
        <begin position="1"/>
        <end position="39"/>
    </location>
</feature>
<evidence type="ECO:0000313" key="2">
    <source>
        <dbReference type="EMBL" id="MQQ07490.1"/>
    </source>
</evidence>
<dbReference type="NCBIfam" id="TIGR03370">
    <property type="entry name" value="VPLPA-CTERM"/>
    <property type="match status" value="1"/>
</dbReference>
<keyword evidence="1" id="KW-0732">Signal</keyword>
<reference evidence="2 3" key="1">
    <citation type="submission" date="2019-10" db="EMBL/GenBank/DDBJ databases">
        <title>Epibacterium sp. nov., isolated from seawater.</title>
        <authorList>
            <person name="Zhang X."/>
            <person name="Li N."/>
        </authorList>
    </citation>
    <scope>NUCLEOTIDE SEQUENCE [LARGE SCALE GENOMIC DNA]</scope>
    <source>
        <strain evidence="2 3">SM1979</strain>
    </source>
</reference>
<dbReference type="InterPro" id="IPR022472">
    <property type="entry name" value="VPLPA-CTERM"/>
</dbReference>
<organism evidence="2 3">
    <name type="scientific">Tritonibacter litoralis</name>
    <dbReference type="NCBI Taxonomy" id="2662264"/>
    <lineage>
        <taxon>Bacteria</taxon>
        <taxon>Pseudomonadati</taxon>
        <taxon>Pseudomonadota</taxon>
        <taxon>Alphaproteobacteria</taxon>
        <taxon>Rhodobacterales</taxon>
        <taxon>Paracoccaceae</taxon>
        <taxon>Tritonibacter</taxon>
    </lineage>
</organism>
<name>A0A843Y8F9_9RHOB</name>
<gene>
    <name evidence="2" type="ORF">GFB49_03405</name>
</gene>
<evidence type="ECO:0000256" key="1">
    <source>
        <dbReference type="SAM" id="SignalP"/>
    </source>
</evidence>
<proteinExistence type="predicted"/>
<sequence length="267" mass="27358">MFIDFKFVSHFVVYGKHNMKTQAAAISFASLMFATSASAASITFEDIAGMPPVDGLEITNQFAATAGVTFGLIDGSTGSALAQGPVLAEVGGPGTAFGGFGGGGDTIAPGSAAQIGNFFLTDDGLGSGGLRNPILVAEYSVASSFISADILDLDFSETFEIRFYDAVTGGNLLNTILLSASSPNTGNGVATTVNYDHGAAEILRVEFEGRSNRAPTIGFFGLGFDNFNSGVEIEPLPPSPIPLPAGLPLMLAGLAGFGVLRARRKSA</sequence>
<evidence type="ECO:0000313" key="3">
    <source>
        <dbReference type="Proteomes" id="UP000444174"/>
    </source>
</evidence>
<keyword evidence="3" id="KW-1185">Reference proteome</keyword>
<accession>A0A843Y8F9</accession>
<feature type="chain" id="PRO_5032361803" evidence="1">
    <location>
        <begin position="40"/>
        <end position="267"/>
    </location>
</feature>
<dbReference type="AlphaFoldDB" id="A0A843Y8F9"/>